<accession>A0A5N6YSJ7</accession>
<dbReference type="PROSITE" id="PS00463">
    <property type="entry name" value="ZN2_CY6_FUNGAL_1"/>
    <property type="match status" value="1"/>
</dbReference>
<evidence type="ECO:0000256" key="2">
    <source>
        <dbReference type="ARBA" id="ARBA00023125"/>
    </source>
</evidence>
<keyword evidence="2" id="KW-0238">DNA-binding</keyword>
<keyword evidence="3" id="KW-0804">Transcription</keyword>
<dbReference type="SMART" id="SM00066">
    <property type="entry name" value="GAL4"/>
    <property type="match status" value="1"/>
</dbReference>
<dbReference type="InterPro" id="IPR053181">
    <property type="entry name" value="EcdB-like_regulator"/>
</dbReference>
<reference evidence="6" key="1">
    <citation type="submission" date="2019-04" db="EMBL/GenBank/DDBJ databases">
        <title>Friends and foes A comparative genomics study of 23 Aspergillus species from section Flavi.</title>
        <authorList>
            <consortium name="DOE Joint Genome Institute"/>
            <person name="Kjaerbolling I."/>
            <person name="Vesth T."/>
            <person name="Frisvad J.C."/>
            <person name="Nybo J.L."/>
            <person name="Theobald S."/>
            <person name="Kildgaard S."/>
            <person name="Isbrandt T."/>
            <person name="Kuo A."/>
            <person name="Sato A."/>
            <person name="Lyhne E.K."/>
            <person name="Kogle M.E."/>
            <person name="Wiebenga A."/>
            <person name="Kun R.S."/>
            <person name="Lubbers R.J."/>
            <person name="Makela M.R."/>
            <person name="Barry K."/>
            <person name="Chovatia M."/>
            <person name="Clum A."/>
            <person name="Daum C."/>
            <person name="Haridas S."/>
            <person name="He G."/>
            <person name="LaButti K."/>
            <person name="Lipzen A."/>
            <person name="Mondo S."/>
            <person name="Riley R."/>
            <person name="Salamov A."/>
            <person name="Simmons B.A."/>
            <person name="Magnuson J.K."/>
            <person name="Henrissat B."/>
            <person name="Mortensen U.H."/>
            <person name="Larsen T.O."/>
            <person name="Devries R.P."/>
            <person name="Grigoriev I.V."/>
            <person name="Machida M."/>
            <person name="Baker S.E."/>
            <person name="Andersen M.R."/>
        </authorList>
    </citation>
    <scope>NUCLEOTIDE SEQUENCE</scope>
    <source>
        <strain evidence="6">CBS 117612</strain>
    </source>
</reference>
<dbReference type="OrthoDB" id="4223220at2759"/>
<dbReference type="Gene3D" id="4.10.240.10">
    <property type="entry name" value="Zn(2)-C6 fungal-type DNA-binding domain"/>
    <property type="match status" value="1"/>
</dbReference>
<evidence type="ECO:0000313" key="6">
    <source>
        <dbReference type="EMBL" id="KAE8347873.1"/>
    </source>
</evidence>
<gene>
    <name evidence="6" type="ORF">BDV24DRAFT_157353</name>
</gene>
<dbReference type="AlphaFoldDB" id="A0A5N6YSJ7"/>
<dbReference type="PANTHER" id="PTHR47785">
    <property type="entry name" value="ZN(II)2CYS6 TRANSCRIPTION FACTOR (EUROFUNG)-RELATED-RELATED"/>
    <property type="match status" value="1"/>
</dbReference>
<dbReference type="Pfam" id="PF00172">
    <property type="entry name" value="Zn_clus"/>
    <property type="match status" value="1"/>
</dbReference>
<dbReference type="InterPro" id="IPR001138">
    <property type="entry name" value="Zn2Cys6_DnaBD"/>
</dbReference>
<dbReference type="PANTHER" id="PTHR47785:SF3">
    <property type="entry name" value="ZN(2)-C6 FUNGAL-TYPE DOMAIN-CONTAINING PROTEIN"/>
    <property type="match status" value="1"/>
</dbReference>
<keyword evidence="1" id="KW-0805">Transcription regulation</keyword>
<keyword evidence="4" id="KW-0539">Nucleus</keyword>
<dbReference type="SUPFAM" id="SSF57701">
    <property type="entry name" value="Zn2/Cys6 DNA-binding domain"/>
    <property type="match status" value="1"/>
</dbReference>
<dbReference type="CDD" id="cd00067">
    <property type="entry name" value="GAL4"/>
    <property type="match status" value="1"/>
</dbReference>
<dbReference type="GO" id="GO:0008270">
    <property type="term" value="F:zinc ion binding"/>
    <property type="evidence" value="ECO:0007669"/>
    <property type="project" value="InterPro"/>
</dbReference>
<organism evidence="6">
    <name type="scientific">Aspergillus arachidicola</name>
    <dbReference type="NCBI Taxonomy" id="656916"/>
    <lineage>
        <taxon>Eukaryota</taxon>
        <taxon>Fungi</taxon>
        <taxon>Dikarya</taxon>
        <taxon>Ascomycota</taxon>
        <taxon>Pezizomycotina</taxon>
        <taxon>Eurotiomycetes</taxon>
        <taxon>Eurotiomycetidae</taxon>
        <taxon>Eurotiales</taxon>
        <taxon>Aspergillaceae</taxon>
        <taxon>Aspergillus</taxon>
        <taxon>Aspergillus subgen. Circumdati</taxon>
    </lineage>
</organism>
<dbReference type="EMBL" id="ML737112">
    <property type="protein sequence ID" value="KAE8347873.1"/>
    <property type="molecule type" value="Genomic_DNA"/>
</dbReference>
<dbReference type="GO" id="GO:0009893">
    <property type="term" value="P:positive regulation of metabolic process"/>
    <property type="evidence" value="ECO:0007669"/>
    <property type="project" value="UniProtKB-ARBA"/>
</dbReference>
<dbReference type="InterPro" id="IPR036864">
    <property type="entry name" value="Zn2-C6_fun-type_DNA-bd_sf"/>
</dbReference>
<evidence type="ECO:0000259" key="5">
    <source>
        <dbReference type="PROSITE" id="PS50048"/>
    </source>
</evidence>
<protein>
    <recommendedName>
        <fullName evidence="5">Zn(2)-C6 fungal-type domain-containing protein</fullName>
    </recommendedName>
</protein>
<dbReference type="CDD" id="cd12148">
    <property type="entry name" value="fungal_TF_MHR"/>
    <property type="match status" value="1"/>
</dbReference>
<sequence length="536" mass="59944">MDMSRAVLPACEQCRERRQKCDRGRPQCSYCSQRNRQCTYQAPASDAQPSPLLQELISIREQLDSISTIVDKTRPARPLVTDPYISTNQQSRNVAYIGLKSPLLMQMVGLSPDLSAQLYRLEKRYEASPNVDGTHISLTIAENTLTLLLRSFYHGVHLWYPILSNTFTREFFEAIACRFPPSTHSCLSLLVAAIGTLLLDQAPHSSSEYLKAAFSMLPLVLQENSVTSVQCLVLFSIYFACLAIPRKMYGYIRLASLRIGAIRAQTPGEKGENGTLTAQLYWVIFLIQSEIRVHFDLAPAKRWPNQPIPLPSSGENCIWTFPGGATLRPDPHPSSTEICFYFRKEVELQALIEHGANATSASNPLRFPPADEKNDLHYWCNSWPNALPFNTLIDPSGMTSLSERVTYIMAKYHSYEVSFYLPAISRIITTGQADVESLPYGPLFFDSMAKFLAAAVACVRPFSPKSWPLCGSIFTASLVALKAMEIPCLRALVHSTVFDTLTEALNRLQQFGKLSPSVLGMWRILNERLQQANATA</sequence>
<proteinExistence type="predicted"/>
<dbReference type="PROSITE" id="PS50048">
    <property type="entry name" value="ZN2_CY6_FUNGAL_2"/>
    <property type="match status" value="1"/>
</dbReference>
<dbReference type="GO" id="GO:0000981">
    <property type="term" value="F:DNA-binding transcription factor activity, RNA polymerase II-specific"/>
    <property type="evidence" value="ECO:0007669"/>
    <property type="project" value="InterPro"/>
</dbReference>
<evidence type="ECO:0000256" key="4">
    <source>
        <dbReference type="ARBA" id="ARBA00023242"/>
    </source>
</evidence>
<evidence type="ECO:0000256" key="1">
    <source>
        <dbReference type="ARBA" id="ARBA00023015"/>
    </source>
</evidence>
<name>A0A5N6YSJ7_9EURO</name>
<dbReference type="Proteomes" id="UP000325558">
    <property type="component" value="Unassembled WGS sequence"/>
</dbReference>
<dbReference type="GO" id="GO:0003677">
    <property type="term" value="F:DNA binding"/>
    <property type="evidence" value="ECO:0007669"/>
    <property type="project" value="UniProtKB-KW"/>
</dbReference>
<feature type="domain" description="Zn(2)-C6 fungal-type" evidence="5">
    <location>
        <begin position="10"/>
        <end position="40"/>
    </location>
</feature>
<evidence type="ECO:0000256" key="3">
    <source>
        <dbReference type="ARBA" id="ARBA00023163"/>
    </source>
</evidence>